<comment type="caution">
    <text evidence="1">The sequence shown here is derived from an EMBL/GenBank/DDBJ whole genome shotgun (WGS) entry which is preliminary data.</text>
</comment>
<dbReference type="AlphaFoldDB" id="A0A848EDH8"/>
<accession>A0A848EDH8</accession>
<protein>
    <submittedName>
        <fullName evidence="1">Uncharacterized protein</fullName>
    </submittedName>
</protein>
<dbReference type="EMBL" id="JABBKX010000002">
    <property type="protein sequence ID" value="NMJ41500.1"/>
    <property type="molecule type" value="Genomic_DNA"/>
</dbReference>
<name>A0A848EDH8_9PROT</name>
<evidence type="ECO:0000313" key="1">
    <source>
        <dbReference type="EMBL" id="NMJ41500.1"/>
    </source>
</evidence>
<dbReference type="RefSeq" id="WP_170053688.1">
    <property type="nucleotide sequence ID" value="NZ_JABBKX010000002.1"/>
</dbReference>
<sequence>MPRSLVPRCFDHEHPVAMHLFPGPRSGWEIRAADLATNRRIGSICYRKLIQHFAVAERRMLDNAFACP</sequence>
<keyword evidence="2" id="KW-1185">Reference proteome</keyword>
<reference evidence="1 2" key="1">
    <citation type="submission" date="2020-03" db="EMBL/GenBank/DDBJ databases">
        <authorList>
            <person name="Sun Q."/>
        </authorList>
    </citation>
    <scope>NUCLEOTIDE SEQUENCE [LARGE SCALE GENOMIC DNA]</scope>
    <source>
        <strain evidence="1 2">JC162</strain>
    </source>
</reference>
<organism evidence="1 2">
    <name type="scientific">Neoroseomonas marina</name>
    <dbReference type="NCBI Taxonomy" id="1232220"/>
    <lineage>
        <taxon>Bacteria</taxon>
        <taxon>Pseudomonadati</taxon>
        <taxon>Pseudomonadota</taxon>
        <taxon>Alphaproteobacteria</taxon>
        <taxon>Acetobacterales</taxon>
        <taxon>Acetobacteraceae</taxon>
        <taxon>Neoroseomonas</taxon>
    </lineage>
</organism>
<evidence type="ECO:0000313" key="2">
    <source>
        <dbReference type="Proteomes" id="UP000548582"/>
    </source>
</evidence>
<dbReference type="Proteomes" id="UP000548582">
    <property type="component" value="Unassembled WGS sequence"/>
</dbReference>
<proteinExistence type="predicted"/>
<gene>
    <name evidence="1" type="ORF">GWK16_09630</name>
</gene>